<evidence type="ECO:0000256" key="1">
    <source>
        <dbReference type="ARBA" id="ARBA00006718"/>
    </source>
</evidence>
<proteinExistence type="inferred from homology"/>
<reference evidence="2 3" key="1">
    <citation type="submission" date="2018-11" db="EMBL/GenBank/DDBJ databases">
        <title>Genome sequencing of Paenibacillus sp. KCOM 3021 (= ChDC PVNT-B20).</title>
        <authorList>
            <person name="Kook J.-K."/>
            <person name="Park S.-N."/>
            <person name="Lim Y.K."/>
        </authorList>
    </citation>
    <scope>NUCLEOTIDE SEQUENCE [LARGE SCALE GENOMIC DNA]</scope>
    <source>
        <strain evidence="2 3">KCOM 3021</strain>
    </source>
</reference>
<protein>
    <recommendedName>
        <fullName evidence="4">HesB/YadR/YfhF family protein</fullName>
    </recommendedName>
</protein>
<gene>
    <name evidence="2" type="ORF">EHV15_22930</name>
</gene>
<evidence type="ECO:0000313" key="3">
    <source>
        <dbReference type="Proteomes" id="UP000267017"/>
    </source>
</evidence>
<name>A0A3P3UBI1_9BACL</name>
<dbReference type="InterPro" id="IPR035903">
    <property type="entry name" value="HesB-like_dom_sf"/>
</dbReference>
<comment type="similarity">
    <text evidence="1">Belongs to the HesB/IscA family.</text>
</comment>
<evidence type="ECO:0008006" key="4">
    <source>
        <dbReference type="Google" id="ProtNLM"/>
    </source>
</evidence>
<accession>A0A3P3UBI1</accession>
<organism evidence="2 3">
    <name type="scientific">Paenibacillus oralis</name>
    <dbReference type="NCBI Taxonomy" id="2490856"/>
    <lineage>
        <taxon>Bacteria</taxon>
        <taxon>Bacillati</taxon>
        <taxon>Bacillota</taxon>
        <taxon>Bacilli</taxon>
        <taxon>Bacillales</taxon>
        <taxon>Paenibacillaceae</taxon>
        <taxon>Paenibacillus</taxon>
    </lineage>
</organism>
<dbReference type="InterPro" id="IPR008326">
    <property type="entry name" value="PdhI-like"/>
</dbReference>
<dbReference type="EMBL" id="RRCN01000001">
    <property type="protein sequence ID" value="RRJ67717.1"/>
    <property type="molecule type" value="Genomic_DNA"/>
</dbReference>
<dbReference type="PIRSF" id="PIRSF034852">
    <property type="entry name" value="UCP034852"/>
    <property type="match status" value="1"/>
</dbReference>
<dbReference type="Proteomes" id="UP000267017">
    <property type="component" value="Unassembled WGS sequence"/>
</dbReference>
<dbReference type="RefSeq" id="WP_128635483.1">
    <property type="nucleotide sequence ID" value="NZ_RRCN01000001.1"/>
</dbReference>
<sequence length="100" mass="11437">MMIHVTQEAAEWFKRELDLKNGQAVRFFARYSSGGKLYPGFSLGIGVDRPVSPALTSEVEGITFYMEDQDKWYLDGYHLNVTYDEGLGDIEYKYEAAQPN</sequence>
<dbReference type="SUPFAM" id="SSF89360">
    <property type="entry name" value="HesB-like domain"/>
    <property type="match status" value="1"/>
</dbReference>
<comment type="caution">
    <text evidence="2">The sequence shown here is derived from an EMBL/GenBank/DDBJ whole genome shotgun (WGS) entry which is preliminary data.</text>
</comment>
<evidence type="ECO:0000313" key="2">
    <source>
        <dbReference type="EMBL" id="RRJ67717.1"/>
    </source>
</evidence>
<keyword evidence="3" id="KW-1185">Reference proteome</keyword>
<dbReference type="AlphaFoldDB" id="A0A3P3UBI1"/>
<dbReference type="OrthoDB" id="1645729at2"/>